<dbReference type="InterPro" id="IPR017441">
    <property type="entry name" value="Protein_kinase_ATP_BS"/>
</dbReference>
<dbReference type="PROSITE" id="PS00107">
    <property type="entry name" value="PROTEIN_KINASE_ATP"/>
    <property type="match status" value="1"/>
</dbReference>
<evidence type="ECO:0000256" key="6">
    <source>
        <dbReference type="PROSITE-ProRule" id="PRU10141"/>
    </source>
</evidence>
<dbReference type="Proteomes" id="UP001165378">
    <property type="component" value="Unassembled WGS sequence"/>
</dbReference>
<evidence type="ECO:0000256" key="2">
    <source>
        <dbReference type="ARBA" id="ARBA00022679"/>
    </source>
</evidence>
<dbReference type="PROSITE" id="PS50011">
    <property type="entry name" value="PROTEIN_KINASE_DOM"/>
    <property type="match status" value="1"/>
</dbReference>
<feature type="domain" description="Protein kinase" evidence="8">
    <location>
        <begin position="252"/>
        <end position="501"/>
    </location>
</feature>
<reference evidence="9" key="1">
    <citation type="submission" date="2022-01" db="EMBL/GenBank/DDBJ databases">
        <title>Genome-Based Taxonomic Classification of the Phylum Actinobacteria.</title>
        <authorList>
            <person name="Gao Y."/>
        </authorList>
    </citation>
    <scope>NUCLEOTIDE SEQUENCE</scope>
    <source>
        <strain evidence="9">KLBMP 8922</strain>
    </source>
</reference>
<evidence type="ECO:0000256" key="5">
    <source>
        <dbReference type="ARBA" id="ARBA00022840"/>
    </source>
</evidence>
<feature type="binding site" evidence="6">
    <location>
        <position position="280"/>
    </location>
    <ligand>
        <name>ATP</name>
        <dbReference type="ChEBI" id="CHEBI:30616"/>
    </ligand>
</feature>
<dbReference type="Gene3D" id="1.10.510.10">
    <property type="entry name" value="Transferase(Phosphotransferase) domain 1"/>
    <property type="match status" value="1"/>
</dbReference>
<name>A0AA41Q345_9ACTN</name>
<feature type="region of interest" description="Disordered" evidence="7">
    <location>
        <begin position="477"/>
        <end position="520"/>
    </location>
</feature>
<dbReference type="PRINTS" id="PR00721">
    <property type="entry name" value="STOMATIN"/>
</dbReference>
<evidence type="ECO:0000259" key="8">
    <source>
        <dbReference type="PROSITE" id="PS50011"/>
    </source>
</evidence>
<evidence type="ECO:0000256" key="3">
    <source>
        <dbReference type="ARBA" id="ARBA00022741"/>
    </source>
</evidence>
<dbReference type="Gene3D" id="3.30.200.20">
    <property type="entry name" value="Phosphorylase Kinase, domain 1"/>
    <property type="match status" value="1"/>
</dbReference>
<dbReference type="Pfam" id="PF01145">
    <property type="entry name" value="Band_7"/>
    <property type="match status" value="1"/>
</dbReference>
<dbReference type="AlphaFoldDB" id="A0AA41Q345"/>
<evidence type="ECO:0000313" key="10">
    <source>
        <dbReference type="Proteomes" id="UP001165378"/>
    </source>
</evidence>
<comment type="caution">
    <text evidence="9">The sequence shown here is derived from an EMBL/GenBank/DDBJ whole genome shotgun (WGS) entry which is preliminary data.</text>
</comment>
<dbReference type="Pfam" id="PF00069">
    <property type="entry name" value="Pkinase"/>
    <property type="match status" value="1"/>
</dbReference>
<proteinExistence type="inferred from homology"/>
<keyword evidence="10" id="KW-1185">Reference proteome</keyword>
<dbReference type="SUPFAM" id="SSF117892">
    <property type="entry name" value="Band 7/SPFH domain"/>
    <property type="match status" value="1"/>
</dbReference>
<dbReference type="EMBL" id="JAKFHA010000015">
    <property type="protein sequence ID" value="MCF2530347.1"/>
    <property type="molecule type" value="Genomic_DNA"/>
</dbReference>
<evidence type="ECO:0000256" key="7">
    <source>
        <dbReference type="SAM" id="MobiDB-lite"/>
    </source>
</evidence>
<gene>
    <name evidence="9" type="ORF">LZ495_24425</name>
</gene>
<dbReference type="SUPFAM" id="SSF56112">
    <property type="entry name" value="Protein kinase-like (PK-like)"/>
    <property type="match status" value="1"/>
</dbReference>
<organism evidence="9 10">
    <name type="scientific">Yinghuangia soli</name>
    <dbReference type="NCBI Taxonomy" id="2908204"/>
    <lineage>
        <taxon>Bacteria</taxon>
        <taxon>Bacillati</taxon>
        <taxon>Actinomycetota</taxon>
        <taxon>Actinomycetes</taxon>
        <taxon>Kitasatosporales</taxon>
        <taxon>Streptomycetaceae</taxon>
        <taxon>Yinghuangia</taxon>
    </lineage>
</organism>
<keyword evidence="2" id="KW-0808">Transferase</keyword>
<dbReference type="InterPro" id="IPR000719">
    <property type="entry name" value="Prot_kinase_dom"/>
</dbReference>
<accession>A0AA41Q345</accession>
<keyword evidence="5 6" id="KW-0067">ATP-binding</keyword>
<dbReference type="GO" id="GO:0098552">
    <property type="term" value="C:side of membrane"/>
    <property type="evidence" value="ECO:0007669"/>
    <property type="project" value="UniProtKB-ARBA"/>
</dbReference>
<dbReference type="GO" id="GO:0005524">
    <property type="term" value="F:ATP binding"/>
    <property type="evidence" value="ECO:0007669"/>
    <property type="project" value="UniProtKB-UniRule"/>
</dbReference>
<dbReference type="InterPro" id="IPR001972">
    <property type="entry name" value="Stomatin_HflK_fam"/>
</dbReference>
<dbReference type="CDD" id="cd08829">
    <property type="entry name" value="SPFH_paraslipin"/>
    <property type="match status" value="1"/>
</dbReference>
<keyword evidence="3 6" id="KW-0547">Nucleotide-binding</keyword>
<dbReference type="CDD" id="cd14014">
    <property type="entry name" value="STKc_PknB_like"/>
    <property type="match status" value="1"/>
</dbReference>
<dbReference type="InterPro" id="IPR008271">
    <property type="entry name" value="Ser/Thr_kinase_AS"/>
</dbReference>
<dbReference type="Gene3D" id="3.30.479.30">
    <property type="entry name" value="Band 7 domain"/>
    <property type="match status" value="1"/>
</dbReference>
<dbReference type="FunFam" id="3.30.479.30:FF:000004">
    <property type="entry name" value="Putative membrane protease family, stomatin"/>
    <property type="match status" value="1"/>
</dbReference>
<evidence type="ECO:0000256" key="4">
    <source>
        <dbReference type="ARBA" id="ARBA00022777"/>
    </source>
</evidence>
<sequence length="520" mass="56053">MSVVILVSILGVFLVVVLVRSVKVVPQARVAIVERFGRYARTLDAGLNVVVPFIERIKYMVDLREHVVPFPPQPVLTLDGVVVQVDTVVYFEVTDPRTAAYETADYVRAIEHLAAAVLRNIIGDLRFEQALAERAAVNAGLRDVLIEVAARWGIRINRVELKAVEPPVAMQESMEKRVRAEYDKLAGVLRAEGDKHAALLQAETEREVAAIRASAERAAAQARSYQGPPLDAGSVPGHLPLRPGDPHRIGRFRLSARLGRGGMGTVYLGHSPGGRLVAVKAVRPELAADPAFRARFAREIDAARRVGGYHTAAVVAADPDDELPWLATEYIPGPSLHDVLRQHGPLPARTVHVLAIGVAETLEGIHACGIVHRDLKPGNIIISAAGPRVIDFGIARALDGTALTRVNQIIGTQGFLAPEQLTGAPVTPAVDLYAFGMVLSLAAGITPPTDPDSHHAAQNLLPAPLVALITRCLSPDPKSRPTPTDFLEHLHDDTTEDEDWLPPPVRTLVDLHNSPTASPP</sequence>
<dbReference type="PANTHER" id="PTHR43289:SF34">
    <property type="entry name" value="SERINE_THREONINE-PROTEIN KINASE YBDM-RELATED"/>
    <property type="match status" value="1"/>
</dbReference>
<dbReference type="InterPro" id="IPR001107">
    <property type="entry name" value="Band_7"/>
</dbReference>
<dbReference type="SMART" id="SM00220">
    <property type="entry name" value="S_TKc"/>
    <property type="match status" value="1"/>
</dbReference>
<dbReference type="GO" id="GO:0004674">
    <property type="term" value="F:protein serine/threonine kinase activity"/>
    <property type="evidence" value="ECO:0007669"/>
    <property type="project" value="TreeGrafter"/>
</dbReference>
<dbReference type="InterPro" id="IPR011009">
    <property type="entry name" value="Kinase-like_dom_sf"/>
</dbReference>
<comment type="similarity">
    <text evidence="1">Belongs to the band 7/mec-2 family.</text>
</comment>
<dbReference type="RefSeq" id="WP_235055003.1">
    <property type="nucleotide sequence ID" value="NZ_JAKFHA010000015.1"/>
</dbReference>
<dbReference type="PANTHER" id="PTHR43289">
    <property type="entry name" value="MITOGEN-ACTIVATED PROTEIN KINASE KINASE KINASE 20-RELATED"/>
    <property type="match status" value="1"/>
</dbReference>
<dbReference type="SMART" id="SM00244">
    <property type="entry name" value="PHB"/>
    <property type="match status" value="1"/>
</dbReference>
<dbReference type="PROSITE" id="PS00108">
    <property type="entry name" value="PROTEIN_KINASE_ST"/>
    <property type="match status" value="1"/>
</dbReference>
<evidence type="ECO:0000256" key="1">
    <source>
        <dbReference type="ARBA" id="ARBA00008164"/>
    </source>
</evidence>
<dbReference type="InterPro" id="IPR036013">
    <property type="entry name" value="Band_7/SPFH_dom_sf"/>
</dbReference>
<dbReference type="GO" id="GO:0005886">
    <property type="term" value="C:plasma membrane"/>
    <property type="evidence" value="ECO:0007669"/>
    <property type="project" value="UniProtKB-ARBA"/>
</dbReference>
<keyword evidence="4 9" id="KW-0418">Kinase</keyword>
<evidence type="ECO:0000313" key="9">
    <source>
        <dbReference type="EMBL" id="MCF2530347.1"/>
    </source>
</evidence>
<protein>
    <submittedName>
        <fullName evidence="9">Protein kinase</fullName>
    </submittedName>
</protein>